<feature type="signal peptide" evidence="2">
    <location>
        <begin position="1"/>
        <end position="22"/>
    </location>
</feature>
<reference evidence="4" key="1">
    <citation type="submission" date="2022-11" db="UniProtKB">
        <authorList>
            <consortium name="WormBaseParasite"/>
        </authorList>
    </citation>
    <scope>IDENTIFICATION</scope>
</reference>
<feature type="chain" id="PRO_5037457882" evidence="2">
    <location>
        <begin position="23"/>
        <end position="227"/>
    </location>
</feature>
<proteinExistence type="predicted"/>
<evidence type="ECO:0000313" key="4">
    <source>
        <dbReference type="WBParaSite" id="PSAMB.scaffold1510size30558.g13518.t1"/>
    </source>
</evidence>
<evidence type="ECO:0000256" key="2">
    <source>
        <dbReference type="SAM" id="SignalP"/>
    </source>
</evidence>
<keyword evidence="1" id="KW-0812">Transmembrane</keyword>
<protein>
    <submittedName>
        <fullName evidence="4">Uncharacterized protein</fullName>
    </submittedName>
</protein>
<sequence length="227" mass="26259">MFLLFLLAIWLIQLNWLRWEVALQDAVVVQQSMNEATVVLQGGRQMPGAQPLEVRAVALLSNRGLADLDHLVMLRSPDSRFDMIWEAGKKLTMQMKRGKQIHLTWRNALYIPFVQYGVIGLTTLSHDEVHELCEEKVKQYNTDKKGFNLLLRSCQEFALEIGHAIVKRNLLASMKQEFFQPVHVIGETKTNLKILSLLFVLYLLPLAMLFYRNVEIRFEYLSRGDIS</sequence>
<keyword evidence="1" id="KW-1133">Transmembrane helix</keyword>
<evidence type="ECO:0000256" key="1">
    <source>
        <dbReference type="SAM" id="Phobius"/>
    </source>
</evidence>
<dbReference type="AlphaFoldDB" id="A0A914V3X4"/>
<keyword evidence="3" id="KW-1185">Reference proteome</keyword>
<organism evidence="3 4">
    <name type="scientific">Plectus sambesii</name>
    <dbReference type="NCBI Taxonomy" id="2011161"/>
    <lineage>
        <taxon>Eukaryota</taxon>
        <taxon>Metazoa</taxon>
        <taxon>Ecdysozoa</taxon>
        <taxon>Nematoda</taxon>
        <taxon>Chromadorea</taxon>
        <taxon>Plectida</taxon>
        <taxon>Plectina</taxon>
        <taxon>Plectoidea</taxon>
        <taxon>Plectidae</taxon>
        <taxon>Plectus</taxon>
    </lineage>
</organism>
<keyword evidence="1" id="KW-0472">Membrane</keyword>
<name>A0A914V3X4_9BILA</name>
<evidence type="ECO:0000313" key="3">
    <source>
        <dbReference type="Proteomes" id="UP000887566"/>
    </source>
</evidence>
<dbReference type="Proteomes" id="UP000887566">
    <property type="component" value="Unplaced"/>
</dbReference>
<accession>A0A914V3X4</accession>
<keyword evidence="2" id="KW-0732">Signal</keyword>
<feature type="transmembrane region" description="Helical" evidence="1">
    <location>
        <begin position="194"/>
        <end position="211"/>
    </location>
</feature>
<dbReference type="WBParaSite" id="PSAMB.scaffold1510size30558.g13518.t1">
    <property type="protein sequence ID" value="PSAMB.scaffold1510size30558.g13518.t1"/>
    <property type="gene ID" value="PSAMB.scaffold1510size30558.g13518"/>
</dbReference>